<feature type="domain" description="Fibronectin type-III" evidence="25">
    <location>
        <begin position="820"/>
        <end position="913"/>
    </location>
</feature>
<feature type="domain" description="Fibronectin type-III" evidence="25">
    <location>
        <begin position="609"/>
        <end position="706"/>
    </location>
</feature>
<accession>A0A671RQ47</accession>
<dbReference type="CDD" id="cd05738">
    <property type="entry name" value="IgI_2_RPTP_IIa_LAR_like"/>
    <property type="match status" value="1"/>
</dbReference>
<feature type="domain" description="Fibronectin type-III" evidence="25">
    <location>
        <begin position="417"/>
        <end position="511"/>
    </location>
</feature>
<evidence type="ECO:0000259" key="23">
    <source>
        <dbReference type="PROSITE" id="PS50056"/>
    </source>
</evidence>
<keyword evidence="7" id="KW-0677">Repeat</keyword>
<dbReference type="FunFam" id="2.60.40.10:FF:000128">
    <property type="entry name" value="receptor-type tyrosine-protein phosphatase delta isoform X2"/>
    <property type="match status" value="1"/>
</dbReference>
<dbReference type="FunFam" id="2.60.40.10:FF:000027">
    <property type="entry name" value="receptor-type tyrosine-protein phosphatase delta isoform X1"/>
    <property type="match status" value="1"/>
</dbReference>
<dbReference type="PRINTS" id="PR00700">
    <property type="entry name" value="PRTYPHPHTASE"/>
</dbReference>
<dbReference type="FunFam" id="2.60.40.10:FF:000015">
    <property type="entry name" value="receptor-type tyrosine-protein phosphatase delta isoform X2"/>
    <property type="match status" value="1"/>
</dbReference>
<dbReference type="Pfam" id="PF00041">
    <property type="entry name" value="fn3"/>
    <property type="match status" value="7"/>
</dbReference>
<dbReference type="FunFam" id="3.90.190.10:FF:000185">
    <property type="entry name" value="Predicted protein"/>
    <property type="match status" value="1"/>
</dbReference>
<dbReference type="PANTHER" id="PTHR46957">
    <property type="entry name" value="CYTOKINE RECEPTOR"/>
    <property type="match status" value="1"/>
</dbReference>
<name>A0A671RQ47_9TELE</name>
<feature type="domain" description="Fibronectin type-III" evidence="25">
    <location>
        <begin position="711"/>
        <end position="819"/>
    </location>
</feature>
<evidence type="ECO:0000256" key="12">
    <source>
        <dbReference type="ARBA" id="ARBA00023136"/>
    </source>
</evidence>
<dbReference type="Gene3D" id="2.60.40.10">
    <property type="entry name" value="Immunoglobulins"/>
    <property type="match status" value="11"/>
</dbReference>
<feature type="transmembrane region" description="Helical" evidence="20">
    <location>
        <begin position="1262"/>
        <end position="1285"/>
    </location>
</feature>
<dbReference type="InterPro" id="IPR003961">
    <property type="entry name" value="FN3_dom"/>
</dbReference>
<dbReference type="PROSITE" id="PS00383">
    <property type="entry name" value="TYR_PHOSPHATASE_1"/>
    <property type="match status" value="2"/>
</dbReference>
<feature type="domain" description="Ig-like" evidence="24">
    <location>
        <begin position="35"/>
        <end position="125"/>
    </location>
</feature>
<evidence type="ECO:0000256" key="19">
    <source>
        <dbReference type="SAM" id="MobiDB-lite"/>
    </source>
</evidence>
<dbReference type="PROSITE" id="PS50055">
    <property type="entry name" value="TYR_PHOSPHATASE_PTP"/>
    <property type="match status" value="2"/>
</dbReference>
<evidence type="ECO:0000256" key="5">
    <source>
        <dbReference type="ARBA" id="ARBA00022692"/>
    </source>
</evidence>
<keyword evidence="12 20" id="KW-0472">Membrane</keyword>
<dbReference type="PRINTS" id="PR00014">
    <property type="entry name" value="FNTYPEIII"/>
</dbReference>
<evidence type="ECO:0000259" key="24">
    <source>
        <dbReference type="PROSITE" id="PS50835"/>
    </source>
</evidence>
<keyword evidence="16" id="KW-0393">Immunoglobulin domain</keyword>
<feature type="domain" description="Fibronectin type-III" evidence="25">
    <location>
        <begin position="322"/>
        <end position="412"/>
    </location>
</feature>
<evidence type="ECO:0000256" key="11">
    <source>
        <dbReference type="ARBA" id="ARBA00022989"/>
    </source>
</evidence>
<dbReference type="FunFam" id="2.60.40.10:FF:000098">
    <property type="entry name" value="receptor-type tyrosine-protein phosphatase F isoform X1"/>
    <property type="match status" value="1"/>
</dbReference>
<dbReference type="CDD" id="cd00063">
    <property type="entry name" value="FN3"/>
    <property type="match status" value="8"/>
</dbReference>
<dbReference type="SMART" id="SM00404">
    <property type="entry name" value="PTPc_motif"/>
    <property type="match status" value="2"/>
</dbReference>
<feature type="domain" description="Ig-like" evidence="24">
    <location>
        <begin position="233"/>
        <end position="315"/>
    </location>
</feature>
<evidence type="ECO:0000256" key="6">
    <source>
        <dbReference type="ARBA" id="ARBA00022729"/>
    </source>
</evidence>
<keyword evidence="27" id="KW-1185">Reference proteome</keyword>
<evidence type="ECO:0000313" key="27">
    <source>
        <dbReference type="Proteomes" id="UP000472260"/>
    </source>
</evidence>
<evidence type="ECO:0000256" key="9">
    <source>
        <dbReference type="ARBA" id="ARBA00022889"/>
    </source>
</evidence>
<dbReference type="InterPro" id="IPR007110">
    <property type="entry name" value="Ig-like_dom"/>
</dbReference>
<dbReference type="Gene3D" id="3.90.190.10">
    <property type="entry name" value="Protein tyrosine phosphatase superfamily"/>
    <property type="match status" value="2"/>
</dbReference>
<feature type="domain" description="Ig-like" evidence="24">
    <location>
        <begin position="137"/>
        <end position="225"/>
    </location>
</feature>
<dbReference type="FunFam" id="2.60.40.10:FF:000353">
    <property type="entry name" value="receptor-type tyrosine-protein phosphatase F isoform X1"/>
    <property type="match status" value="1"/>
</dbReference>
<feature type="domain" description="Fibronectin type-III" evidence="25">
    <location>
        <begin position="918"/>
        <end position="1013"/>
    </location>
</feature>
<evidence type="ECO:0000313" key="26">
    <source>
        <dbReference type="Ensembl" id="ENSSANP00000085562.1"/>
    </source>
</evidence>
<gene>
    <name evidence="26" type="primary">ptprfb</name>
</gene>
<dbReference type="SMART" id="SM00194">
    <property type="entry name" value="PTPc"/>
    <property type="match status" value="2"/>
</dbReference>
<dbReference type="InterPro" id="IPR013783">
    <property type="entry name" value="Ig-like_fold"/>
</dbReference>
<comment type="catalytic activity">
    <reaction evidence="18">
        <text>O-phospho-L-tyrosyl-[protein] + H2O = L-tyrosyl-[protein] + phosphate</text>
        <dbReference type="Rhea" id="RHEA:10684"/>
        <dbReference type="Rhea" id="RHEA-COMP:10136"/>
        <dbReference type="Rhea" id="RHEA-COMP:20101"/>
        <dbReference type="ChEBI" id="CHEBI:15377"/>
        <dbReference type="ChEBI" id="CHEBI:43474"/>
        <dbReference type="ChEBI" id="CHEBI:46858"/>
        <dbReference type="ChEBI" id="CHEBI:61978"/>
        <dbReference type="EC" id="3.1.3.48"/>
    </reaction>
</comment>
<dbReference type="SUPFAM" id="SSF52799">
    <property type="entry name" value="(Phosphotyrosine protein) phosphatases II"/>
    <property type="match status" value="2"/>
</dbReference>
<evidence type="ECO:0000259" key="25">
    <source>
        <dbReference type="PROSITE" id="PS50853"/>
    </source>
</evidence>
<keyword evidence="14" id="KW-0675">Receptor</keyword>
<keyword evidence="11 20" id="KW-1133">Transmembrane helix</keyword>
<dbReference type="PROSITE" id="PS50853">
    <property type="entry name" value="FN3"/>
    <property type="match status" value="7"/>
</dbReference>
<dbReference type="GO" id="GO:0007155">
    <property type="term" value="P:cell adhesion"/>
    <property type="evidence" value="ECO:0007669"/>
    <property type="project" value="UniProtKB-KW"/>
</dbReference>
<evidence type="ECO:0000256" key="8">
    <source>
        <dbReference type="ARBA" id="ARBA00022801"/>
    </source>
</evidence>
<dbReference type="InterPro" id="IPR003598">
    <property type="entry name" value="Ig_sub2"/>
</dbReference>
<dbReference type="InterPro" id="IPR000387">
    <property type="entry name" value="Tyr_Pase_dom"/>
</dbReference>
<evidence type="ECO:0000256" key="3">
    <source>
        <dbReference type="ARBA" id="ARBA00013064"/>
    </source>
</evidence>
<evidence type="ECO:0000256" key="21">
    <source>
        <dbReference type="SAM" id="SignalP"/>
    </source>
</evidence>
<comment type="subcellular location">
    <subcellularLocation>
        <location evidence="1">Membrane</location>
        <topology evidence="1">Single-pass membrane protein</topology>
    </subcellularLocation>
</comment>
<dbReference type="Pfam" id="PF13927">
    <property type="entry name" value="Ig_3"/>
    <property type="match status" value="1"/>
</dbReference>
<keyword evidence="15" id="KW-0325">Glycoprotein</keyword>
<dbReference type="SUPFAM" id="SSF49265">
    <property type="entry name" value="Fibronectin type III"/>
    <property type="match status" value="5"/>
</dbReference>
<reference evidence="26" key="2">
    <citation type="submission" date="2025-09" db="UniProtKB">
        <authorList>
            <consortium name="Ensembl"/>
        </authorList>
    </citation>
    <scope>IDENTIFICATION</scope>
</reference>
<dbReference type="SMART" id="SM00060">
    <property type="entry name" value="FN3"/>
    <property type="match status" value="8"/>
</dbReference>
<evidence type="ECO:0000259" key="22">
    <source>
        <dbReference type="PROSITE" id="PS50055"/>
    </source>
</evidence>
<dbReference type="FunFam" id="3.90.190.10:FF:000002">
    <property type="entry name" value="receptor-type tyrosine-protein phosphatase delta isoform X2"/>
    <property type="match status" value="1"/>
</dbReference>
<dbReference type="PANTHER" id="PTHR46957:SF9">
    <property type="entry name" value="PROTEIN-TYROSINE-PHOSPHATASE"/>
    <property type="match status" value="1"/>
</dbReference>
<dbReference type="GO" id="GO:0016020">
    <property type="term" value="C:membrane"/>
    <property type="evidence" value="ECO:0007669"/>
    <property type="project" value="UniProtKB-SubCell"/>
</dbReference>
<evidence type="ECO:0000256" key="1">
    <source>
        <dbReference type="ARBA" id="ARBA00004167"/>
    </source>
</evidence>
<dbReference type="CDD" id="cd14629">
    <property type="entry name" value="R-PTP-F-2"/>
    <property type="match status" value="1"/>
</dbReference>
<keyword evidence="9" id="KW-0130">Cell adhesion</keyword>
<feature type="chain" id="PRO_5025581597" description="Receptor-type tyrosine-protein phosphatase F" evidence="21">
    <location>
        <begin position="32"/>
        <end position="1807"/>
    </location>
</feature>
<sequence length="1807" mass="201732">MVPNICTSVPLLPVGLPLLLLLSCVQFSSQADSLPNFIKSPEDQTGISGGVASFVCQAAGEPKPRITWMKKGKKVSSQRFEVIEFDDGSGSVLRIQPLRTHRDEAIYECTATNSVGEINTSAKLTVLEENQIPHGFPTIDMGPQLKVVERTRTTTMLCAASGNPDPEITWFKDFLPVDINANGRVKQLRSGALQIENSQESDQGKYECVATNSAGTRYSAPANLYVRVRRVPPRFSIPPTNHEVMPGGSVNLTCVAVGAPMPYVKWMTGEVELTKDEEMPVGRNVLELTNIRQSTNYTCVAISSLGMIEATAQVSVKALPKPPTSLIVTETTATSVTLTWDSGNPEPVSYYIIQYRAKSSDTNFQEVDGVATTRYSIGGLSPYSEYEFRVMAVNNIGRGPPSDPVETRTGEQAPSSPPLHVQARMLSASTMLVQWEPPEEPNGQIRGYRIYYTSDLEAPLSAWQKHNTDDSRLTTISSLTPDITYSLRVLGFTSVGDGPPSDVLQVKTQQGVPAQPSNFEAEVELDTRIQLTWLWPVQDPIIKYELLYWEADSENKIHVTFDPAGSYAVEGLKPDTLYKLSLAARSEMGLGVFTQPIEARTAQSTPSAPPQDVHLLSLSSTSIKVSWVAPPAASRHGAIVRYTVSYQAVNGEDTERHEVPDIGADATSYVLEGLEKWTEYQVWVRAHTDVGPGPESTAVRVRTKEDVPGAPPRKVEVEPVNSTAIRVTWKPPLSGKQHGQIRGYQVIYSRLENGEPRSQPNILDVALPEAQWKIEESTEYEVVITGLLSETSYSVTVAAYTTKGDGARSKAKVITTTGAVPGKPTMIISTTIGNTALIQWQPPKDMVGELIGYRLRYKCVEEENYEVREFARADDHHTATELHKGATYTFHLSARNRAGAGEEYVKEISTPEDVPSGFPLNLRVVGLTTSTTSLAWDPPALSERNGQITQYLVMYRDINNIHNGTNRTSDTQMTIQGLRPDTTYDIRVQAFTSKGGGPISPSIQSRTMSTSPAFATSFGVKAVMKTSVLLTWDVPENYKSQVPFKILYNQQSVEVQGNLKRKLITRLQPDTNYSFMLMSRGNSAGGLQQQVSIRTAPDLFKTKPVLFTADQTSNGKLTINLPKVPTTAPVRWYYIVVVPVSLASSRKWVNPDEMELDELLESTEGALLRRRRHTDTVRPYIAAKLPSLPDTFTLGDEKMYNGFYNRPLPNNHYQCFVMAELKDQYPVIANEKQRTFSASPYSDPIVVQDNHVMQPSVDQPEMLWVMGPVLAVVLIVIIVIAILLFKRKRASPLPKDDHSGGVKDCLLANSSDPVEMRRLNYQTPGMREHPPISVCELADHIERLKANDALRFSQEYEVKCDQYWPIRGTETYGMIQVTMLDAVELATYSVRTFALYKNGSSEKREIRQFQFMAWPDHGVPEYPTPILAFLRRVKACNPPDAGPMVVHCSAGVGRTGCFIVIDAMLERMKHEKTVDIYGHVTCMRAQRNYMVQTEDQYIFIHEALLEAATCGNTEVPARNLYAHIQKLTQPPPGETVTAMELEFKRLANSKAHTSRFISANLPCNKFKNRLVNIMPFESARVCLQPIRGVEGSDYINASCIDGYRQQKAYIATQGPLAETTEDFWRMLWEHNSTIVVMLTKLREMGREKCHQYWPAERSARYQYFVVDPMAEYNMPQYILREFKVTDARDGQSRTIRQFQFTDWPEQGVPKTGEGFIDFIGQVHKTKEQFGQDGPITVHCSAGVGRTGVFITLSIVLERMRYEGVVDLFQTVKTLRTQRPAMVQTEDQYQLCYRAALEYLGSFDHYAT</sequence>
<comment type="similarity">
    <text evidence="2">Belongs to the protein-tyrosine phosphatase family. Receptor class 2A subfamily.</text>
</comment>
<dbReference type="SUPFAM" id="SSF48726">
    <property type="entry name" value="Immunoglobulin"/>
    <property type="match status" value="3"/>
</dbReference>
<dbReference type="FunFam" id="2.60.40.10:FF:000082">
    <property type="entry name" value="receptor-type tyrosine-protein phosphatase delta isoform X2"/>
    <property type="match status" value="1"/>
</dbReference>
<dbReference type="CDD" id="cd05739">
    <property type="entry name" value="IgI_3_RPTP_IIa_LAR_like"/>
    <property type="match status" value="1"/>
</dbReference>
<organism evidence="26 27">
    <name type="scientific">Sinocyclocheilus anshuiensis</name>
    <dbReference type="NCBI Taxonomy" id="1608454"/>
    <lineage>
        <taxon>Eukaryota</taxon>
        <taxon>Metazoa</taxon>
        <taxon>Chordata</taxon>
        <taxon>Craniata</taxon>
        <taxon>Vertebrata</taxon>
        <taxon>Euteleostomi</taxon>
        <taxon>Actinopterygii</taxon>
        <taxon>Neopterygii</taxon>
        <taxon>Teleostei</taxon>
        <taxon>Ostariophysi</taxon>
        <taxon>Cypriniformes</taxon>
        <taxon>Cyprinidae</taxon>
        <taxon>Cyprininae</taxon>
        <taxon>Sinocyclocheilus</taxon>
    </lineage>
</organism>
<keyword evidence="5 20" id="KW-0812">Transmembrane</keyword>
<dbReference type="FunFam" id="2.60.40.10:FF:000023">
    <property type="entry name" value="receptor-type tyrosine-protein phosphatase delta isoform X2"/>
    <property type="match status" value="1"/>
</dbReference>
<evidence type="ECO:0000256" key="10">
    <source>
        <dbReference type="ARBA" id="ARBA00022912"/>
    </source>
</evidence>
<evidence type="ECO:0000256" key="18">
    <source>
        <dbReference type="ARBA" id="ARBA00051722"/>
    </source>
</evidence>
<evidence type="ECO:0000256" key="15">
    <source>
        <dbReference type="ARBA" id="ARBA00023180"/>
    </source>
</evidence>
<dbReference type="GO" id="GO:0004725">
    <property type="term" value="F:protein tyrosine phosphatase activity"/>
    <property type="evidence" value="ECO:0007669"/>
    <property type="project" value="UniProtKB-EC"/>
</dbReference>
<evidence type="ECO:0000256" key="7">
    <source>
        <dbReference type="ARBA" id="ARBA00022737"/>
    </source>
</evidence>
<evidence type="ECO:0000256" key="4">
    <source>
        <dbReference type="ARBA" id="ARBA00022674"/>
    </source>
</evidence>
<keyword evidence="8" id="KW-0378">Hydrolase</keyword>
<evidence type="ECO:0000256" key="13">
    <source>
        <dbReference type="ARBA" id="ARBA00023157"/>
    </source>
</evidence>
<keyword evidence="6 21" id="KW-0732">Signal</keyword>
<proteinExistence type="inferred from homology"/>
<dbReference type="InterPro" id="IPR016130">
    <property type="entry name" value="Tyr_Pase_AS"/>
</dbReference>
<keyword evidence="13" id="KW-1015">Disulfide bond</keyword>
<evidence type="ECO:0000256" key="20">
    <source>
        <dbReference type="SAM" id="Phobius"/>
    </source>
</evidence>
<dbReference type="InterPro" id="IPR036179">
    <property type="entry name" value="Ig-like_dom_sf"/>
</dbReference>
<protein>
    <recommendedName>
        <fullName evidence="17">Receptor-type tyrosine-protein phosphatase F</fullName>
        <ecNumber evidence="3">3.1.3.48</ecNumber>
    </recommendedName>
</protein>
<evidence type="ECO:0000256" key="16">
    <source>
        <dbReference type="ARBA" id="ARBA00023319"/>
    </source>
</evidence>
<evidence type="ECO:0000256" key="2">
    <source>
        <dbReference type="ARBA" id="ARBA00010504"/>
    </source>
</evidence>
<dbReference type="Ensembl" id="ENSSANT00000090932.1">
    <property type="protein sequence ID" value="ENSSANP00000085562.1"/>
    <property type="gene ID" value="ENSSANG00000042447.1"/>
</dbReference>
<dbReference type="FunFam" id="2.60.40.10:FF:000010">
    <property type="entry name" value="receptor-type tyrosine-protein phosphatase delta isoform X1"/>
    <property type="match status" value="1"/>
</dbReference>
<dbReference type="InterPro" id="IPR036116">
    <property type="entry name" value="FN3_sf"/>
</dbReference>
<dbReference type="Proteomes" id="UP000472260">
    <property type="component" value="Unassembled WGS sequence"/>
</dbReference>
<feature type="region of interest" description="Disordered" evidence="19">
    <location>
        <begin position="397"/>
        <end position="418"/>
    </location>
</feature>
<feature type="domain" description="Tyrosine-protein phosphatase" evidence="22">
    <location>
        <begin position="1539"/>
        <end position="1798"/>
    </location>
</feature>
<dbReference type="InterPro" id="IPR029021">
    <property type="entry name" value="Prot-tyrosine_phosphatase-like"/>
</dbReference>
<feature type="domain" description="Tyrosine-protein phosphatase" evidence="22">
    <location>
        <begin position="1282"/>
        <end position="1507"/>
    </location>
</feature>
<feature type="domain" description="Tyrosine specific protein phosphatases" evidence="23">
    <location>
        <begin position="1427"/>
        <end position="1498"/>
    </location>
</feature>
<dbReference type="InterPro" id="IPR000242">
    <property type="entry name" value="PTP_cat"/>
</dbReference>
<keyword evidence="10" id="KW-0904">Protein phosphatase</keyword>
<dbReference type="InterPro" id="IPR003595">
    <property type="entry name" value="Tyr_Pase_cat"/>
</dbReference>
<dbReference type="Pfam" id="PF00102">
    <property type="entry name" value="Y_phosphatase"/>
    <property type="match status" value="2"/>
</dbReference>
<dbReference type="PROSITE" id="PS50056">
    <property type="entry name" value="TYR_PHOSPHATASE_2"/>
    <property type="match status" value="2"/>
</dbReference>
<dbReference type="FunFam" id="2.60.40.10:FF:000036">
    <property type="entry name" value="receptor-type tyrosine-protein phosphatase delta isoform X1"/>
    <property type="match status" value="1"/>
</dbReference>
<dbReference type="InterPro" id="IPR003599">
    <property type="entry name" value="Ig_sub"/>
</dbReference>
<dbReference type="EC" id="3.1.3.48" evidence="3"/>
<evidence type="ECO:0000256" key="17">
    <source>
        <dbReference type="ARBA" id="ARBA00044158"/>
    </source>
</evidence>
<dbReference type="InterPro" id="IPR013098">
    <property type="entry name" value="Ig_I-set"/>
</dbReference>
<dbReference type="SMART" id="SM00408">
    <property type="entry name" value="IGc2"/>
    <property type="match status" value="3"/>
</dbReference>
<dbReference type="Pfam" id="PF07679">
    <property type="entry name" value="I-set"/>
    <property type="match status" value="2"/>
</dbReference>
<evidence type="ECO:0000256" key="14">
    <source>
        <dbReference type="ARBA" id="ARBA00023170"/>
    </source>
</evidence>
<feature type="signal peptide" evidence="21">
    <location>
        <begin position="1"/>
        <end position="31"/>
    </location>
</feature>
<dbReference type="InterPro" id="IPR050713">
    <property type="entry name" value="RTP_Phos/Ushers"/>
</dbReference>
<feature type="domain" description="Tyrosine specific protein phosphatases" evidence="23">
    <location>
        <begin position="1716"/>
        <end position="1789"/>
    </location>
</feature>
<dbReference type="GO" id="GO:0008201">
    <property type="term" value="F:heparin binding"/>
    <property type="evidence" value="ECO:0007669"/>
    <property type="project" value="UniProtKB-KW"/>
</dbReference>
<dbReference type="FunFam" id="2.60.40.10:FF:000066">
    <property type="entry name" value="receptor-type tyrosine-protein phosphatase delta isoform X1"/>
    <property type="match status" value="1"/>
</dbReference>
<reference evidence="26" key="1">
    <citation type="submission" date="2025-08" db="UniProtKB">
        <authorList>
            <consortium name="Ensembl"/>
        </authorList>
    </citation>
    <scope>IDENTIFICATION</scope>
</reference>
<feature type="domain" description="Fibronectin type-III" evidence="25">
    <location>
        <begin position="515"/>
        <end position="604"/>
    </location>
</feature>
<dbReference type="SMART" id="SM00409">
    <property type="entry name" value="IG"/>
    <property type="match status" value="3"/>
</dbReference>
<keyword evidence="4" id="KW-0358">Heparin-binding</keyword>
<dbReference type="PROSITE" id="PS50835">
    <property type="entry name" value="IG_LIKE"/>
    <property type="match status" value="3"/>
</dbReference>